<accession>A0A4S2LC04</accession>
<evidence type="ECO:0000313" key="4">
    <source>
        <dbReference type="Proteomes" id="UP000308267"/>
    </source>
</evidence>
<sequence>MSLPRAIDWIAQYMQYTCIPNDPYIENNTAVQLGGYWITVWIIFLTILAYINCLCSFSVRSCRSRNSFASTCVVSVAVSVVRNLQPSEKHRKNRKKADRPEPHTGAQSSCNANRCLDKLNPNFLILYVISCCLLSCHAFQSVDGKPLPGPSERQRAYRYPSYGGAAPPTRILMPPLDLGFRGQISSEEKHTRQNNLASNYQSDESAGHRWTPEAYQYAERPQQPQSGYGRFAVDRPQSEGSHQQPAKVSQYPYSNGYAQDQWSPNNGYEPNQYPVQYLQSRDPSAMLGPVAQPNGQYMGTKPTRYSGPMQQTNMRQNMLYQPPYPMPGENMNGPVAFAPSTPNRNPYTSYGQPRPPPWYGAYGQQPPMPAYHAYDNMALYPRLDASNIQRSPTQYGPTNVLGHQSNYDVVTEDEIERRLKEYNDYLASNNKNKEPATGSKNTPEHHDNGLRLRGSQSHEKVLREFNKIASQFSLNGVDALFDEIDLNRFWTYRNSGDRFCPFLSNFRAVKSLDALSGNKDHFQRGTSVLLAKRPS</sequence>
<dbReference type="OrthoDB" id="6284737at2759"/>
<keyword evidence="4" id="KW-1185">Reference proteome</keyword>
<name>A0A4S2LC04_OPIFE</name>
<organism evidence="3 4">
    <name type="scientific">Opisthorchis felineus</name>
    <dbReference type="NCBI Taxonomy" id="147828"/>
    <lineage>
        <taxon>Eukaryota</taxon>
        <taxon>Metazoa</taxon>
        <taxon>Spiralia</taxon>
        <taxon>Lophotrochozoa</taxon>
        <taxon>Platyhelminthes</taxon>
        <taxon>Trematoda</taxon>
        <taxon>Digenea</taxon>
        <taxon>Opisthorchiida</taxon>
        <taxon>Opisthorchiata</taxon>
        <taxon>Opisthorchiidae</taxon>
        <taxon>Opisthorchis</taxon>
    </lineage>
</organism>
<feature type="region of interest" description="Disordered" evidence="1">
    <location>
        <begin position="187"/>
        <end position="272"/>
    </location>
</feature>
<keyword evidence="2" id="KW-1133">Transmembrane helix</keyword>
<feature type="transmembrane region" description="Helical" evidence="2">
    <location>
        <begin position="123"/>
        <end position="142"/>
    </location>
</feature>
<proteinExistence type="predicted"/>
<dbReference type="AlphaFoldDB" id="A0A4S2LC04"/>
<comment type="caution">
    <text evidence="3">The sequence shown here is derived from an EMBL/GenBank/DDBJ whole genome shotgun (WGS) entry which is preliminary data.</text>
</comment>
<gene>
    <name evidence="3" type="ORF">CRM22_008250</name>
</gene>
<keyword evidence="2" id="KW-0812">Transmembrane</keyword>
<protein>
    <submittedName>
        <fullName evidence="3">Uncharacterized protein</fullName>
    </submittedName>
</protein>
<feature type="region of interest" description="Disordered" evidence="1">
    <location>
        <begin position="425"/>
        <end position="451"/>
    </location>
</feature>
<evidence type="ECO:0000313" key="3">
    <source>
        <dbReference type="EMBL" id="TGZ60942.1"/>
    </source>
</evidence>
<reference evidence="3 4" key="1">
    <citation type="journal article" date="2019" name="BMC Genomics">
        <title>New insights from Opisthorchis felineus genome: update on genomics of the epidemiologically important liver flukes.</title>
        <authorList>
            <person name="Ershov N.I."/>
            <person name="Mordvinov V.A."/>
            <person name="Prokhortchouk E.B."/>
            <person name="Pakharukova M.Y."/>
            <person name="Gunbin K.V."/>
            <person name="Ustyantsev K."/>
            <person name="Genaev M.A."/>
            <person name="Blinov A.G."/>
            <person name="Mazur A."/>
            <person name="Boulygina E."/>
            <person name="Tsygankova S."/>
            <person name="Khrameeva E."/>
            <person name="Chekanov N."/>
            <person name="Fan G."/>
            <person name="Xiao A."/>
            <person name="Zhang H."/>
            <person name="Xu X."/>
            <person name="Yang H."/>
            <person name="Solovyev V."/>
            <person name="Lee S.M."/>
            <person name="Liu X."/>
            <person name="Afonnikov D.A."/>
            <person name="Skryabin K.G."/>
        </authorList>
    </citation>
    <scope>NUCLEOTIDE SEQUENCE [LARGE SCALE GENOMIC DNA]</scope>
    <source>
        <strain evidence="3">AK-0245</strain>
        <tissue evidence="3">Whole organism</tissue>
    </source>
</reference>
<feature type="compositionally biased region" description="Polar residues" evidence="1">
    <location>
        <begin position="238"/>
        <end position="272"/>
    </location>
</feature>
<dbReference type="EMBL" id="SJOL01008180">
    <property type="protein sequence ID" value="TGZ60942.1"/>
    <property type="molecule type" value="Genomic_DNA"/>
</dbReference>
<feature type="compositionally biased region" description="Basic and acidic residues" evidence="1">
    <location>
        <begin position="442"/>
        <end position="451"/>
    </location>
</feature>
<feature type="region of interest" description="Disordered" evidence="1">
    <location>
        <begin position="145"/>
        <end position="170"/>
    </location>
</feature>
<feature type="region of interest" description="Disordered" evidence="1">
    <location>
        <begin position="87"/>
        <end position="108"/>
    </location>
</feature>
<evidence type="ECO:0000256" key="2">
    <source>
        <dbReference type="SAM" id="Phobius"/>
    </source>
</evidence>
<feature type="transmembrane region" description="Helical" evidence="2">
    <location>
        <begin position="36"/>
        <end position="59"/>
    </location>
</feature>
<keyword evidence="2" id="KW-0472">Membrane</keyword>
<evidence type="ECO:0000256" key="1">
    <source>
        <dbReference type="SAM" id="MobiDB-lite"/>
    </source>
</evidence>
<dbReference type="Proteomes" id="UP000308267">
    <property type="component" value="Unassembled WGS sequence"/>
</dbReference>
<feature type="compositionally biased region" description="Polar residues" evidence="1">
    <location>
        <begin position="193"/>
        <end position="204"/>
    </location>
</feature>